<evidence type="ECO:0000256" key="1">
    <source>
        <dbReference type="SAM" id="Coils"/>
    </source>
</evidence>
<dbReference type="InterPro" id="IPR003497">
    <property type="entry name" value="BRO_N_domain"/>
</dbReference>
<reference evidence="3" key="1">
    <citation type="submission" date="2024-05" db="EMBL/GenBank/DDBJ databases">
        <title>Complete genomes of an iridovirus, and two densoviruses identified in lab reared social spiders in California, USA.</title>
        <authorList>
            <person name="Millerwise S."/>
            <person name="Lund M.C."/>
            <person name="Schmidlin K."/>
            <person name="Kraberger S."/>
            <person name="Harrison J."/>
            <person name="Cease A."/>
            <person name="Pinter-Wollman N."/>
            <person name="Varsani A."/>
        </authorList>
    </citation>
    <scope>NUCLEOTIDE SEQUENCE</scope>
    <source>
        <strain evidence="3">SocP20</strain>
    </source>
</reference>
<name>A0AAU7YCX7_9VIRU</name>
<sequence>MSNKIDNQIVKVENTNNGGLRAIFNLDGVTLDTPIMGTWDKPVFFGKEIAEFLGFKKPKDALQQHVKPKYKTTLSKVLEKKVDPNSGSTFFSETISYNDGKQVMIYEPGLYSLAMHSRLPRAEIFQDKIYEVILPELRKYGQVSLQNELTRSMSLLAIKDTELEQERQRADEAHMKLRSEAKRHKEQIKRTLEFNQATKVVEPLEYIYICTTEYYQRNHKFKVGGVQTFELLKSRLTQYNSGESNSEAHFFIYVRKTVSYRSIEHIIKGLLSGFRENQNNELYIMHCDWLVKFLDAIMDGNSEFALLVNSNRKQIALDTINKEPTILPPIQLEQIAYIRAGDAPRDLSLILGQEMIDSIKEAIESFEPTDNTVKRKEFELYLLSKNPNVSLTGKRRDTWELTRQLGSSINPMWRYKY</sequence>
<evidence type="ECO:0000313" key="3">
    <source>
        <dbReference type="EMBL" id="XBY85857.1"/>
    </source>
</evidence>
<dbReference type="InterPro" id="IPR018306">
    <property type="entry name" value="Phage_T5_Orf172_DNA-bd"/>
</dbReference>
<accession>A0AAU7YCX7</accession>
<evidence type="ECO:0000259" key="2">
    <source>
        <dbReference type="PROSITE" id="PS51750"/>
    </source>
</evidence>
<dbReference type="Pfam" id="PF10544">
    <property type="entry name" value="T5orf172"/>
    <property type="match status" value="1"/>
</dbReference>
<protein>
    <submittedName>
        <fullName evidence="3">IIV6 289L-like protein</fullName>
    </submittedName>
</protein>
<feature type="domain" description="Bro-N" evidence="2">
    <location>
        <begin position="20"/>
        <end position="141"/>
    </location>
</feature>
<dbReference type="Pfam" id="PF02498">
    <property type="entry name" value="Bro-N"/>
    <property type="match status" value="1"/>
</dbReference>
<dbReference type="SMART" id="SM01040">
    <property type="entry name" value="Bro-N"/>
    <property type="match status" value="1"/>
</dbReference>
<organism evidence="3">
    <name type="scientific">Iridovirus sp</name>
    <dbReference type="NCBI Taxonomy" id="135728"/>
    <lineage>
        <taxon>Viruses</taxon>
        <taxon>Varidnaviria</taxon>
        <taxon>Bamfordvirae</taxon>
        <taxon>Nucleocytoviricota</taxon>
        <taxon>Megaviricetes</taxon>
        <taxon>Pimascovirales</taxon>
        <taxon>Pimascovirales incertae sedis</taxon>
        <taxon>Iridoviridae</taxon>
        <taxon>Betairidovirinae</taxon>
        <taxon>Iridovirus</taxon>
    </lineage>
</organism>
<keyword evidence="1" id="KW-0175">Coiled coil</keyword>
<proteinExistence type="predicted"/>
<dbReference type="EMBL" id="PP847201">
    <property type="protein sequence ID" value="XBY85857.1"/>
    <property type="molecule type" value="Genomic_DNA"/>
</dbReference>
<dbReference type="PROSITE" id="PS51750">
    <property type="entry name" value="BRO_N"/>
    <property type="match status" value="1"/>
</dbReference>
<feature type="coiled-coil region" evidence="1">
    <location>
        <begin position="160"/>
        <end position="187"/>
    </location>
</feature>